<evidence type="ECO:0000256" key="1">
    <source>
        <dbReference type="ARBA" id="ARBA00004251"/>
    </source>
</evidence>
<accession>A0A8C4X5K4</accession>
<keyword evidence="10 16" id="KW-0472">Membrane</keyword>
<comment type="subcellular location">
    <subcellularLocation>
        <location evidence="1 13">Cell membrane</location>
        <topology evidence="1 13">Single-pass type I membrane protein</topology>
    </subcellularLocation>
</comment>
<dbReference type="GO" id="GO:0007043">
    <property type="term" value="P:cell-cell junction assembly"/>
    <property type="evidence" value="ECO:0007669"/>
    <property type="project" value="TreeGrafter"/>
</dbReference>
<reference evidence="18" key="2">
    <citation type="submission" date="2025-08" db="UniProtKB">
        <authorList>
            <consortium name="Ensembl"/>
        </authorList>
    </citation>
    <scope>IDENTIFICATION</scope>
</reference>
<dbReference type="InterPro" id="IPR000233">
    <property type="entry name" value="Cadherin_Y-type_LIR"/>
</dbReference>
<dbReference type="GO" id="GO:0016342">
    <property type="term" value="C:catenin complex"/>
    <property type="evidence" value="ECO:0007669"/>
    <property type="project" value="TreeGrafter"/>
</dbReference>
<dbReference type="FunFam" id="2.60.40.60:FF:000012">
    <property type="entry name" value="Cadherin 24"/>
    <property type="match status" value="1"/>
</dbReference>
<evidence type="ECO:0000256" key="6">
    <source>
        <dbReference type="ARBA" id="ARBA00022737"/>
    </source>
</evidence>
<dbReference type="GO" id="GO:0008013">
    <property type="term" value="F:beta-catenin binding"/>
    <property type="evidence" value="ECO:0007669"/>
    <property type="project" value="TreeGrafter"/>
</dbReference>
<dbReference type="FunFam" id="2.60.40.60:FF:000017">
    <property type="entry name" value="Cadherin 24"/>
    <property type="match status" value="1"/>
</dbReference>
<dbReference type="Ensembl" id="ENSECRT00000006504.1">
    <property type="protein sequence ID" value="ENSECRP00000006402.1"/>
    <property type="gene ID" value="ENSECRG00000004213.1"/>
</dbReference>
<gene>
    <name evidence="18" type="primary">CDH19</name>
</gene>
<dbReference type="PRINTS" id="PR00205">
    <property type="entry name" value="CADHERIN"/>
</dbReference>
<dbReference type="InterPro" id="IPR039808">
    <property type="entry name" value="Cadherin"/>
</dbReference>
<dbReference type="Proteomes" id="UP000694620">
    <property type="component" value="Chromosome 6"/>
</dbReference>
<organism evidence="18 19">
    <name type="scientific">Erpetoichthys calabaricus</name>
    <name type="common">Rope fish</name>
    <name type="synonym">Calamoichthys calabaricus</name>
    <dbReference type="NCBI Taxonomy" id="27687"/>
    <lineage>
        <taxon>Eukaryota</taxon>
        <taxon>Metazoa</taxon>
        <taxon>Chordata</taxon>
        <taxon>Craniata</taxon>
        <taxon>Vertebrata</taxon>
        <taxon>Euteleostomi</taxon>
        <taxon>Actinopterygii</taxon>
        <taxon>Polypteriformes</taxon>
        <taxon>Polypteridae</taxon>
        <taxon>Erpetoichthys</taxon>
    </lineage>
</organism>
<keyword evidence="8 13" id="KW-0130">Cell adhesion</keyword>
<reference evidence="18" key="1">
    <citation type="submission" date="2021-06" db="EMBL/GenBank/DDBJ databases">
        <authorList>
            <consortium name="Wellcome Sanger Institute Data Sharing"/>
        </authorList>
    </citation>
    <scope>NUCLEOTIDE SEQUENCE [LARGE SCALE GENOMIC DNA]</scope>
</reference>
<reference evidence="18" key="3">
    <citation type="submission" date="2025-09" db="UniProtKB">
        <authorList>
            <consortium name="Ensembl"/>
        </authorList>
    </citation>
    <scope>IDENTIFICATION</scope>
</reference>
<dbReference type="GO" id="GO:0005509">
    <property type="term" value="F:calcium ion binding"/>
    <property type="evidence" value="ECO:0007669"/>
    <property type="project" value="UniProtKB-UniRule"/>
</dbReference>
<keyword evidence="3 13" id="KW-0812">Transmembrane</keyword>
<dbReference type="FunFam" id="2.60.40.60:FF:000014">
    <property type="entry name" value="Cadherin 8"/>
    <property type="match status" value="1"/>
</dbReference>
<feature type="domain" description="Cadherin" evidence="17">
    <location>
        <begin position="224"/>
        <end position="337"/>
    </location>
</feature>
<evidence type="ECO:0000256" key="16">
    <source>
        <dbReference type="SAM" id="Phobius"/>
    </source>
</evidence>
<dbReference type="PROSITE" id="PS50268">
    <property type="entry name" value="CADHERIN_2"/>
    <property type="match status" value="5"/>
</dbReference>
<protein>
    <submittedName>
        <fullName evidence="18">Cadherin 19</fullName>
    </submittedName>
</protein>
<feature type="domain" description="Cadherin" evidence="17">
    <location>
        <begin position="338"/>
        <end position="442"/>
    </location>
</feature>
<keyword evidence="2" id="KW-1003">Cell membrane</keyword>
<dbReference type="GO" id="GO:0016477">
    <property type="term" value="P:cell migration"/>
    <property type="evidence" value="ECO:0007669"/>
    <property type="project" value="TreeGrafter"/>
</dbReference>
<dbReference type="InterPro" id="IPR027397">
    <property type="entry name" value="Catenin-bd_sf"/>
</dbReference>
<evidence type="ECO:0000256" key="7">
    <source>
        <dbReference type="ARBA" id="ARBA00022837"/>
    </source>
</evidence>
<dbReference type="FunFam" id="2.60.40.60:FF:000009">
    <property type="entry name" value="Cadherin 24"/>
    <property type="match status" value="1"/>
</dbReference>
<evidence type="ECO:0000256" key="3">
    <source>
        <dbReference type="ARBA" id="ARBA00022692"/>
    </source>
</evidence>
<keyword evidence="11" id="KW-0325">Glycoprotein</keyword>
<dbReference type="CDD" id="cd11304">
    <property type="entry name" value="Cadherin_repeat"/>
    <property type="match status" value="5"/>
</dbReference>
<dbReference type="SUPFAM" id="SSF49313">
    <property type="entry name" value="Cadherin-like"/>
    <property type="match status" value="5"/>
</dbReference>
<evidence type="ECO:0000256" key="11">
    <source>
        <dbReference type="ARBA" id="ARBA00023180"/>
    </source>
</evidence>
<dbReference type="GO" id="GO:0007156">
    <property type="term" value="P:homophilic cell adhesion via plasma membrane adhesion molecules"/>
    <property type="evidence" value="ECO:0007669"/>
    <property type="project" value="InterPro"/>
</dbReference>
<evidence type="ECO:0000256" key="10">
    <source>
        <dbReference type="ARBA" id="ARBA00023136"/>
    </source>
</evidence>
<feature type="domain" description="Cadherin" evidence="17">
    <location>
        <begin position="115"/>
        <end position="223"/>
    </location>
</feature>
<dbReference type="GO" id="GO:0045296">
    <property type="term" value="F:cadherin binding"/>
    <property type="evidence" value="ECO:0007669"/>
    <property type="project" value="TreeGrafter"/>
</dbReference>
<feature type="region of interest" description="Disordered" evidence="15">
    <location>
        <begin position="714"/>
        <end position="733"/>
    </location>
</feature>
<evidence type="ECO:0000259" key="17">
    <source>
        <dbReference type="PROSITE" id="PS50268"/>
    </source>
</evidence>
<dbReference type="FunFam" id="2.60.40.60:FF:000008">
    <property type="entry name" value="Cadherin 24"/>
    <property type="match status" value="1"/>
</dbReference>
<sequence>LDERPYRLGLRTAPLLNPPTSGSEKVSAREKEKSDYEKGNLSIKYILSGDGAGSDFKIDENTGKIYSIKRLDREKRAFYTMRAQAIDKKTMQPVEPESEFIIKVQDINDNKPVFQNEPYITSIPEMCAPGTSVIQVTATDADDPSFGNGAKIIYSILKEQPYFSVEPKTGIIFTLSPDMDREIKDQYLVIIQAKDMAGQSGGFSVTTTVTINLSDINDNSPKFREKMYRFFSPEDAPVGAIIGRIMADDSDTGENAEVNYTIKELDSFDTFDVINDHKTQEGIIVLKRPLDFESKSRFHLRAEAINRYTDPKLDSSQLTDVTDVKITVGDVDEPPVFMTDFYLLNITENAPPGSVVGTVAAKDQDEDDSPIRYSINHWTNTKRIFKIDIYNGSITAVKPLDREAAFWHNITVSATEAKKHGLVSKVSVIIRVIDVNDNAPEFPKQYTPFVCETAKPGQLIQTISAADKDDPVNGHHFYYMLESGVNKNPNFTLKDNQDNTAGILTRRSGFSRQDQAYFYLPILITDSGEPALSSTNTLTIMVCDCYPDGICKSSGVEAFALSVGLSPAAFIVLLTCFILLLVTVFLLMALKLHKKMVRSKKWEDVTENVGRYDDEGGGEEDTNAFDVVTLRSHTARRERNSQKEKKAKIRMSIRQSLNIGPDDDVFREFILDRLYEADTDPCVPPYDCLHIYAFEGENSIAGSLSSLESLTSFSDKNKNEEDPAQLSTPDVTLPRPLGLHPLSQISANISLLQVNCDS</sequence>
<dbReference type="GO" id="GO:0005912">
    <property type="term" value="C:adherens junction"/>
    <property type="evidence" value="ECO:0007669"/>
    <property type="project" value="TreeGrafter"/>
</dbReference>
<dbReference type="GO" id="GO:0034332">
    <property type="term" value="P:adherens junction organization"/>
    <property type="evidence" value="ECO:0007669"/>
    <property type="project" value="TreeGrafter"/>
</dbReference>
<dbReference type="GO" id="GO:0002009">
    <property type="term" value="P:morphogenesis of an epithelium"/>
    <property type="evidence" value="ECO:0007669"/>
    <property type="project" value="UniProtKB-ARBA"/>
</dbReference>
<dbReference type="InterPro" id="IPR020894">
    <property type="entry name" value="Cadherin_CS"/>
</dbReference>
<evidence type="ECO:0000256" key="14">
    <source>
        <dbReference type="RuleBase" id="RU004357"/>
    </source>
</evidence>
<evidence type="ECO:0000256" key="2">
    <source>
        <dbReference type="ARBA" id="ARBA00022475"/>
    </source>
</evidence>
<dbReference type="PROSITE" id="PS00232">
    <property type="entry name" value="CADHERIN_1"/>
    <property type="match status" value="2"/>
</dbReference>
<evidence type="ECO:0000256" key="8">
    <source>
        <dbReference type="ARBA" id="ARBA00022889"/>
    </source>
</evidence>
<evidence type="ECO:0000256" key="4">
    <source>
        <dbReference type="ARBA" id="ARBA00022723"/>
    </source>
</evidence>
<feature type="domain" description="Cadherin" evidence="17">
    <location>
        <begin position="442"/>
        <end position="559"/>
    </location>
</feature>
<keyword evidence="19" id="KW-1185">Reference proteome</keyword>
<comment type="function">
    <text evidence="14">Cadherins are calcium-dependent cell adhesion proteins.</text>
</comment>
<name>A0A8C4X5K4_ERPCA</name>
<evidence type="ECO:0000256" key="15">
    <source>
        <dbReference type="SAM" id="MobiDB-lite"/>
    </source>
</evidence>
<evidence type="ECO:0000313" key="18">
    <source>
        <dbReference type="Ensembl" id="ENSECRP00000006402.1"/>
    </source>
</evidence>
<keyword evidence="7 12" id="KW-0106">Calcium</keyword>
<feature type="region of interest" description="Disordered" evidence="15">
    <location>
        <begin position="1"/>
        <end position="34"/>
    </location>
</feature>
<dbReference type="PANTHER" id="PTHR24027:SF323">
    <property type="entry name" value="CADHERIN-19"/>
    <property type="match status" value="1"/>
</dbReference>
<keyword evidence="6" id="KW-0677">Repeat</keyword>
<evidence type="ECO:0000313" key="19">
    <source>
        <dbReference type="Proteomes" id="UP000694620"/>
    </source>
</evidence>
<dbReference type="InterPro" id="IPR015919">
    <property type="entry name" value="Cadherin-like_sf"/>
</dbReference>
<dbReference type="Pfam" id="PF01049">
    <property type="entry name" value="CADH_Y-type_LIR"/>
    <property type="match status" value="1"/>
</dbReference>
<feature type="transmembrane region" description="Helical" evidence="16">
    <location>
        <begin position="568"/>
        <end position="590"/>
    </location>
</feature>
<dbReference type="AlphaFoldDB" id="A0A8C4X5K4"/>
<dbReference type="Gene3D" id="4.10.900.10">
    <property type="entry name" value="TCF3-CBD (Catenin binding domain)"/>
    <property type="match status" value="1"/>
</dbReference>
<dbReference type="PANTHER" id="PTHR24027">
    <property type="entry name" value="CADHERIN-23"/>
    <property type="match status" value="1"/>
</dbReference>
<keyword evidence="5" id="KW-0732">Signal</keyword>
<keyword evidence="4" id="KW-0479">Metal-binding</keyword>
<dbReference type="Gene3D" id="2.60.40.60">
    <property type="entry name" value="Cadherins"/>
    <property type="match status" value="5"/>
</dbReference>
<keyword evidence="9 16" id="KW-1133">Transmembrane helix</keyword>
<dbReference type="GO" id="GO:0000902">
    <property type="term" value="P:cell morphogenesis"/>
    <property type="evidence" value="ECO:0007669"/>
    <property type="project" value="TreeGrafter"/>
</dbReference>
<proteinExistence type="predicted"/>
<dbReference type="GO" id="GO:0044331">
    <property type="term" value="P:cell-cell adhesion mediated by cadherin"/>
    <property type="evidence" value="ECO:0007669"/>
    <property type="project" value="TreeGrafter"/>
</dbReference>
<dbReference type="SMART" id="SM00112">
    <property type="entry name" value="CA"/>
    <property type="match status" value="5"/>
</dbReference>
<dbReference type="GO" id="GO:0016339">
    <property type="term" value="P:calcium-dependent cell-cell adhesion via plasma membrane cell adhesion molecules"/>
    <property type="evidence" value="ECO:0007669"/>
    <property type="project" value="TreeGrafter"/>
</dbReference>
<dbReference type="Pfam" id="PF00028">
    <property type="entry name" value="Cadherin"/>
    <property type="match status" value="5"/>
</dbReference>
<evidence type="ECO:0000256" key="5">
    <source>
        <dbReference type="ARBA" id="ARBA00022729"/>
    </source>
</evidence>
<evidence type="ECO:0000256" key="13">
    <source>
        <dbReference type="RuleBase" id="RU003318"/>
    </source>
</evidence>
<feature type="domain" description="Cadherin" evidence="17">
    <location>
        <begin position="26"/>
        <end position="114"/>
    </location>
</feature>
<dbReference type="InterPro" id="IPR002126">
    <property type="entry name" value="Cadherin-like_dom"/>
</dbReference>
<dbReference type="GeneTree" id="ENSGT00940000160137"/>
<evidence type="ECO:0000256" key="9">
    <source>
        <dbReference type="ARBA" id="ARBA00022989"/>
    </source>
</evidence>
<evidence type="ECO:0000256" key="12">
    <source>
        <dbReference type="PROSITE-ProRule" id="PRU00043"/>
    </source>
</evidence>